<proteinExistence type="predicted"/>
<accession>A0AAF1D2A4</accession>
<dbReference type="Gene3D" id="1.10.1170.10">
    <property type="entry name" value="Inhibitor Of Apoptosis Protein (2mihbC-IAP-1), Chain A"/>
    <property type="match status" value="2"/>
</dbReference>
<dbReference type="SUPFAM" id="SSF57924">
    <property type="entry name" value="Inhibitor of apoptosis (IAP) repeat"/>
    <property type="match status" value="2"/>
</dbReference>
<feature type="compositionally biased region" description="Low complexity" evidence="2">
    <location>
        <begin position="185"/>
        <end position="195"/>
    </location>
</feature>
<dbReference type="PROSITE" id="PS50143">
    <property type="entry name" value="BIR_REPEAT_2"/>
    <property type="match status" value="2"/>
</dbReference>
<dbReference type="PROSITE" id="PS50089">
    <property type="entry name" value="ZF_RING_2"/>
    <property type="match status" value="1"/>
</dbReference>
<dbReference type="EMBL" id="MH923363">
    <property type="protein sequence ID" value="QBQ01655.1"/>
    <property type="molecule type" value="Genomic_DNA"/>
</dbReference>
<dbReference type="Gene3D" id="3.30.40.10">
    <property type="entry name" value="Zinc/RING finger domain, C3HC4 (zinc finger)"/>
    <property type="match status" value="1"/>
</dbReference>
<keyword evidence="1" id="KW-0479">Metal-binding</keyword>
<dbReference type="GO" id="GO:0008270">
    <property type="term" value="F:zinc ion binding"/>
    <property type="evidence" value="ECO:0007669"/>
    <property type="project" value="UniProtKB-KW"/>
</dbReference>
<dbReference type="Proteomes" id="UP000831479">
    <property type="component" value="Segment"/>
</dbReference>
<dbReference type="InterPro" id="IPR001370">
    <property type="entry name" value="BIR_rpt"/>
</dbReference>
<name>A0AAF1D2A4_9BBAC</name>
<organism evidence="4 5">
    <name type="scientific">Hyphantria cunea granulovirus</name>
    <dbReference type="NCBI Taxonomy" id="307448"/>
    <lineage>
        <taxon>Viruses</taxon>
        <taxon>Viruses incertae sedis</taxon>
        <taxon>Naldaviricetes</taxon>
        <taxon>Lefavirales</taxon>
        <taxon>Baculoviridae</taxon>
        <taxon>Betabaculovirus</taxon>
        <taxon>Betabaculovirus hycuneae</taxon>
    </lineage>
</organism>
<sequence>MDTFEQRLESFKFWHLNKNPLLNASRLALLGFYYTGYKDKIACFTCKLELHSFIGNEDVVHDHKRYSPHCPFMLVGSVVNYVNTSCTVLNIITSPYSIDIPDIYTDVTLIEGRLKTYTNWPNVLQHLVFPLCLAGFYYTNVGDSVCCYVCGRIVNNWQITDIDVQTHKAHFEHCALNRNRSATLTNLSSSSSSTNVRDKRTKQHDALPASAPDQTNVENTPAYYELPRCLLCRSSYINTTLLPCYHFCACSECGPVCVQCPACNVHCTGLFYVNVPHEKLRVIKHENADEYHHYISSQTASFGSLT</sequence>
<protein>
    <submittedName>
        <fullName evidence="4">Iap-5</fullName>
    </submittedName>
</protein>
<keyword evidence="5" id="KW-1185">Reference proteome</keyword>
<evidence type="ECO:0000256" key="1">
    <source>
        <dbReference type="PROSITE-ProRule" id="PRU00175"/>
    </source>
</evidence>
<keyword evidence="1" id="KW-0862">Zinc</keyword>
<evidence type="ECO:0000256" key="2">
    <source>
        <dbReference type="SAM" id="MobiDB-lite"/>
    </source>
</evidence>
<dbReference type="InterPro" id="IPR013083">
    <property type="entry name" value="Znf_RING/FYVE/PHD"/>
</dbReference>
<dbReference type="InterPro" id="IPR001841">
    <property type="entry name" value="Znf_RING"/>
</dbReference>
<reference evidence="4" key="1">
    <citation type="journal article" date="2019" name="Genomics">
        <title>Genome sequence analysis and organization of the Hyphantria cunea granulovirus (HycuGV-Hc1) from Turkey.</title>
        <authorList>
            <person name="Gencer D."/>
            <person name="Bayramoglu Z."/>
            <person name="Nalcacioglu R."/>
            <person name="Demirbag Z."/>
            <person name="Demir I."/>
        </authorList>
    </citation>
    <scope>NUCLEOTIDE SEQUENCE</scope>
    <source>
        <strain evidence="4">Hc1</strain>
    </source>
</reference>
<dbReference type="InterPro" id="IPR050784">
    <property type="entry name" value="IAP"/>
</dbReference>
<evidence type="ECO:0000259" key="3">
    <source>
        <dbReference type="PROSITE" id="PS50089"/>
    </source>
</evidence>
<feature type="domain" description="RING-type" evidence="3">
    <location>
        <begin position="229"/>
        <end position="264"/>
    </location>
</feature>
<dbReference type="SMART" id="SM00238">
    <property type="entry name" value="BIR"/>
    <property type="match status" value="2"/>
</dbReference>
<gene>
    <name evidence="4" type="ORF">HycuGV_00102</name>
</gene>
<feature type="region of interest" description="Disordered" evidence="2">
    <location>
        <begin position="185"/>
        <end position="214"/>
    </location>
</feature>
<dbReference type="PANTHER" id="PTHR10044">
    <property type="entry name" value="INHIBITOR OF APOPTOSIS"/>
    <property type="match status" value="1"/>
</dbReference>
<evidence type="ECO:0000313" key="4">
    <source>
        <dbReference type="EMBL" id="QBQ01655.1"/>
    </source>
</evidence>
<dbReference type="Pfam" id="PF00653">
    <property type="entry name" value="BIR"/>
    <property type="match status" value="2"/>
</dbReference>
<keyword evidence="1" id="KW-0863">Zinc-finger</keyword>
<dbReference type="PANTHER" id="PTHR10044:SF139">
    <property type="entry name" value="DEATH-ASSOCIATED INHIBITOR OF APOPTOSIS 2"/>
    <property type="match status" value="1"/>
</dbReference>
<evidence type="ECO:0000313" key="5">
    <source>
        <dbReference type="Proteomes" id="UP000831479"/>
    </source>
</evidence>
<dbReference type="CDD" id="cd00022">
    <property type="entry name" value="BIR"/>
    <property type="match status" value="2"/>
</dbReference>